<evidence type="ECO:0000256" key="13">
    <source>
        <dbReference type="ARBA" id="ARBA00064647"/>
    </source>
</evidence>
<evidence type="ECO:0000256" key="1">
    <source>
        <dbReference type="ARBA" id="ARBA00004304"/>
    </source>
</evidence>
<sequence length="55" mass="6357">MPQLNPAPWLAVLIFSWLVLLVVIPPKVLAYTFPNNPEPKATKFSKKLTWAWPWP</sequence>
<keyword evidence="10" id="KW-0472">Membrane</keyword>
<keyword evidence="15" id="KW-0732">Signal</keyword>
<organism evidence="16">
    <name type="scientific">Priacanthus tayenus</name>
    <name type="common">purple-spotted bigeye</name>
    <dbReference type="NCBI Taxonomy" id="443711"/>
    <lineage>
        <taxon>Eukaryota</taxon>
        <taxon>Metazoa</taxon>
        <taxon>Chordata</taxon>
        <taxon>Craniata</taxon>
        <taxon>Vertebrata</taxon>
        <taxon>Euteleostomi</taxon>
        <taxon>Actinopterygii</taxon>
        <taxon>Neopterygii</taxon>
        <taxon>Teleostei</taxon>
        <taxon>Neoteleostei</taxon>
        <taxon>Acanthomorphata</taxon>
        <taxon>Eupercaria</taxon>
        <taxon>Priacanthiformes</taxon>
        <taxon>Priacanthidae</taxon>
        <taxon>Priacanthus</taxon>
    </lineage>
</organism>
<evidence type="ECO:0000256" key="10">
    <source>
        <dbReference type="ARBA" id="ARBA00023136"/>
    </source>
</evidence>
<keyword evidence="4 14" id="KW-0138">CF(0)</keyword>
<evidence type="ECO:0000256" key="8">
    <source>
        <dbReference type="ARBA" id="ARBA00023065"/>
    </source>
</evidence>
<evidence type="ECO:0000256" key="11">
    <source>
        <dbReference type="ARBA" id="ARBA00023310"/>
    </source>
</evidence>
<feature type="chain" id="PRO_5033245122" description="ATP synthase complex subunit 8" evidence="15">
    <location>
        <begin position="31"/>
        <end position="55"/>
    </location>
</feature>
<keyword evidence="11" id="KW-0066">ATP synthesis</keyword>
<dbReference type="PANTHER" id="PTHR39937:SF1">
    <property type="entry name" value="ATP SYNTHASE PROTEIN 8"/>
    <property type="match status" value="1"/>
</dbReference>
<comment type="subcellular location">
    <subcellularLocation>
        <location evidence="1 14">Mitochondrion membrane</location>
        <topology evidence="1 14">Single-pass membrane protein</topology>
    </subcellularLocation>
</comment>
<dbReference type="GO" id="GO:0031966">
    <property type="term" value="C:mitochondrial membrane"/>
    <property type="evidence" value="ECO:0007669"/>
    <property type="project" value="UniProtKB-SubCell"/>
</dbReference>
<evidence type="ECO:0000256" key="9">
    <source>
        <dbReference type="ARBA" id="ARBA00023128"/>
    </source>
</evidence>
<dbReference type="GO" id="GO:0015078">
    <property type="term" value="F:proton transmembrane transporter activity"/>
    <property type="evidence" value="ECO:0007669"/>
    <property type="project" value="InterPro"/>
</dbReference>
<evidence type="ECO:0000256" key="7">
    <source>
        <dbReference type="ARBA" id="ARBA00022989"/>
    </source>
</evidence>
<dbReference type="GO" id="GO:0045259">
    <property type="term" value="C:proton-transporting ATP synthase complex"/>
    <property type="evidence" value="ECO:0007669"/>
    <property type="project" value="UniProtKB-KW"/>
</dbReference>
<gene>
    <name evidence="16" type="primary">ATP8</name>
</gene>
<dbReference type="EMBL" id="KX891352">
    <property type="protein sequence ID" value="ARJ37011.1"/>
    <property type="molecule type" value="Genomic_DNA"/>
</dbReference>
<evidence type="ECO:0000256" key="14">
    <source>
        <dbReference type="RuleBase" id="RU003661"/>
    </source>
</evidence>
<dbReference type="EMBL" id="KT985639">
    <property type="protein sequence ID" value="AMA76479.1"/>
    <property type="molecule type" value="Genomic_DNA"/>
</dbReference>
<dbReference type="InterPro" id="IPR050635">
    <property type="entry name" value="ATPase_protein_8"/>
</dbReference>
<feature type="signal peptide" evidence="15">
    <location>
        <begin position="1"/>
        <end position="30"/>
    </location>
</feature>
<evidence type="ECO:0000256" key="12">
    <source>
        <dbReference type="ARBA" id="ARBA00053067"/>
    </source>
</evidence>
<evidence type="ECO:0000313" key="16">
    <source>
        <dbReference type="EMBL" id="AMA76479.1"/>
    </source>
</evidence>
<evidence type="ECO:0000256" key="2">
    <source>
        <dbReference type="ARBA" id="ARBA00008892"/>
    </source>
</evidence>
<dbReference type="RefSeq" id="YP_009232630.1">
    <property type="nucleotide sequence ID" value="NC_029389.1"/>
</dbReference>
<dbReference type="PANTHER" id="PTHR39937">
    <property type="entry name" value="ATP SYNTHASE PROTEIN 8"/>
    <property type="match status" value="1"/>
</dbReference>
<reference evidence="17" key="2">
    <citation type="submission" date="2016-09" db="EMBL/GenBank/DDBJ databases">
        <authorList>
            <person name="Xu Y.H."/>
            <person name="Wang P.L."/>
            <person name="Wu H.P."/>
            <person name="Liao Y.Y."/>
            <person name="Li W.F."/>
            <person name="Fang H.Y."/>
            <person name="Lei J."/>
            <person name="Peng C.W."/>
        </authorList>
    </citation>
    <scope>NUCLEOTIDE SEQUENCE</scope>
</reference>
<comment type="subunit">
    <text evidence="13">Component of the ATP synthase complex composed at least of ATP5F1A/subunit alpha, ATP5F1B/subunit beta, ATP5MC1/subunit c (homooctomer), MT-ATP6/subunit a, MT-ATP8/subunit 8, ATP5ME/subunit e, ATP5MF/subunit f, ATP5MG/subunit g, ATP5MK/subunit k, ATP5MJ/subunit j, ATP5F1C/subunit gamma, ATP5F1D/subunit delta, ATP5F1E/subunit epsilon, ATP5PF/subunit F6, ATP5PB/subunit b, ATP5PD/subunit d, ATP5PO/subunit OSCP. ATP synthase complex consists of a soluble F(1) head domain (subunits alpha(3) and beta(3)) - the catalytic core - and a membrane F(0) domain - the membrane proton channel (subunits c, a, 8, e, f, g, k and j). These two domains are linked by a central stalk (subunits gamma, delta, and epsilon) rotating inside the F1 region and a stationary peripheral stalk (subunits F6, b, d, and OSCP).</text>
</comment>
<dbReference type="InterPro" id="IPR001421">
    <property type="entry name" value="ATP8_metazoa"/>
</dbReference>
<keyword evidence="3 14" id="KW-0813">Transport</keyword>
<proteinExistence type="inferred from homology"/>
<evidence type="ECO:0000256" key="3">
    <source>
        <dbReference type="ARBA" id="ARBA00022448"/>
    </source>
</evidence>
<evidence type="ECO:0000313" key="17">
    <source>
        <dbReference type="EMBL" id="ARJ37011.1"/>
    </source>
</evidence>
<dbReference type="GO" id="GO:0015986">
    <property type="term" value="P:proton motive force-driven ATP synthesis"/>
    <property type="evidence" value="ECO:0007669"/>
    <property type="project" value="InterPro"/>
</dbReference>
<accession>A0A0X8DE55</accession>
<evidence type="ECO:0000256" key="15">
    <source>
        <dbReference type="SAM" id="SignalP"/>
    </source>
</evidence>
<keyword evidence="6 14" id="KW-0375">Hydrogen ion transport</keyword>
<reference evidence="16" key="1">
    <citation type="submission" date="2015-11" db="EMBL/GenBank/DDBJ databases">
        <authorList>
            <person name="Zhang Y."/>
            <person name="Guo Z."/>
        </authorList>
    </citation>
    <scope>NUCLEOTIDE SEQUENCE</scope>
</reference>
<evidence type="ECO:0000256" key="5">
    <source>
        <dbReference type="ARBA" id="ARBA00022692"/>
    </source>
</evidence>
<dbReference type="AlphaFoldDB" id="A0A0X8DE55"/>
<dbReference type="CTD" id="4509"/>
<keyword evidence="7" id="KW-1133">Transmembrane helix</keyword>
<protein>
    <recommendedName>
        <fullName evidence="14">ATP synthase complex subunit 8</fullName>
    </recommendedName>
</protein>
<keyword evidence="8 14" id="KW-0406">Ion transport</keyword>
<dbReference type="GeneID" id="26892002"/>
<comment type="similarity">
    <text evidence="2 14">Belongs to the ATPase protein 8 family.</text>
</comment>
<dbReference type="Pfam" id="PF00895">
    <property type="entry name" value="ATP-synt_8"/>
    <property type="match status" value="1"/>
</dbReference>
<keyword evidence="5 14" id="KW-0812">Transmembrane</keyword>
<name>A0A0X8DE55_9TELE</name>
<evidence type="ECO:0000256" key="6">
    <source>
        <dbReference type="ARBA" id="ARBA00022781"/>
    </source>
</evidence>
<geneLocation type="mitochondrion" evidence="16"/>
<comment type="function">
    <text evidence="12">Subunit 8, of the mitochondrial membrane ATP synthase complex (F(1)F(0) ATP synthase or Complex V) that produces ATP from ADP in the presence of a proton gradient across the membrane which is generated by electron transport complexes of the respiratory chain. ATP synthase complex consist of a soluble F(1) head domain - the catalytic core - and a membrane F(1) domain - the membrane proton channel. These two domains are linked by a central stalk rotating inside the F(1) region and a stationary peripheral stalk. During catalysis, ATP synthesis in the catalytic domain of F(1) is coupled via a rotary mechanism of the central stalk subunits to proton translocation. In vivo, can only synthesize ATP although its ATP hydrolase activity can be activated artificially in vitro. Part of the complex F(0) domain.</text>
</comment>
<evidence type="ECO:0000256" key="4">
    <source>
        <dbReference type="ARBA" id="ARBA00022547"/>
    </source>
</evidence>
<keyword evidence="9 14" id="KW-0496">Mitochondrion</keyword>